<gene>
    <name evidence="4" type="ORF">FBY41_3711</name>
</gene>
<keyword evidence="2" id="KW-0472">Membrane</keyword>
<dbReference type="RefSeq" id="WP_141845734.1">
    <property type="nucleotide sequence ID" value="NZ_VFPM01000003.1"/>
</dbReference>
<keyword evidence="4" id="KW-0489">Methyltransferase</keyword>
<protein>
    <submittedName>
        <fullName evidence="4">Leader peptidase (Prepilin peptidase)/N-methyltransferase</fullName>
    </submittedName>
</protein>
<feature type="transmembrane region" description="Helical" evidence="2">
    <location>
        <begin position="210"/>
        <end position="230"/>
    </location>
</feature>
<dbReference type="InterPro" id="IPR050882">
    <property type="entry name" value="Prepilin_peptidase/N-MTase"/>
</dbReference>
<dbReference type="InterPro" id="IPR000045">
    <property type="entry name" value="Prepilin_IV_endopep_pep"/>
</dbReference>
<evidence type="ECO:0000313" key="5">
    <source>
        <dbReference type="Proteomes" id="UP000316747"/>
    </source>
</evidence>
<feature type="domain" description="Prepilin type IV endopeptidase peptidase" evidence="3">
    <location>
        <begin position="84"/>
        <end position="196"/>
    </location>
</feature>
<keyword evidence="2" id="KW-0812">Transmembrane</keyword>
<dbReference type="Proteomes" id="UP000316747">
    <property type="component" value="Unassembled WGS sequence"/>
</dbReference>
<dbReference type="GO" id="GO:0008168">
    <property type="term" value="F:methyltransferase activity"/>
    <property type="evidence" value="ECO:0007669"/>
    <property type="project" value="UniProtKB-KW"/>
</dbReference>
<dbReference type="Pfam" id="PF01478">
    <property type="entry name" value="Peptidase_A24"/>
    <property type="match status" value="1"/>
</dbReference>
<evidence type="ECO:0000256" key="1">
    <source>
        <dbReference type="ARBA" id="ARBA00005801"/>
    </source>
</evidence>
<feature type="transmembrane region" description="Helical" evidence="2">
    <location>
        <begin position="75"/>
        <end position="94"/>
    </location>
</feature>
<dbReference type="GO" id="GO:0032259">
    <property type="term" value="P:methylation"/>
    <property type="evidence" value="ECO:0007669"/>
    <property type="project" value="UniProtKB-KW"/>
</dbReference>
<dbReference type="PANTHER" id="PTHR30487">
    <property type="entry name" value="TYPE 4 PREPILIN-LIKE PROTEINS LEADER PEPTIDE-PROCESSING ENZYME"/>
    <property type="match status" value="1"/>
</dbReference>
<comment type="caution">
    <text evidence="4">The sequence shown here is derived from an EMBL/GenBank/DDBJ whole genome shotgun (WGS) entry which is preliminary data.</text>
</comment>
<organism evidence="4 5">
    <name type="scientific">Humibacillus xanthopallidus</name>
    <dbReference type="NCBI Taxonomy" id="412689"/>
    <lineage>
        <taxon>Bacteria</taxon>
        <taxon>Bacillati</taxon>
        <taxon>Actinomycetota</taxon>
        <taxon>Actinomycetes</taxon>
        <taxon>Micrococcales</taxon>
        <taxon>Intrasporangiaceae</taxon>
        <taxon>Humibacillus</taxon>
    </lineage>
</organism>
<dbReference type="PANTHER" id="PTHR30487:SF0">
    <property type="entry name" value="PREPILIN LEADER PEPTIDASE_N-METHYLTRANSFERASE-RELATED"/>
    <property type="match status" value="1"/>
</dbReference>
<feature type="transmembrane region" description="Helical" evidence="2">
    <location>
        <begin position="49"/>
        <end position="69"/>
    </location>
</feature>
<feature type="transmembrane region" description="Helical" evidence="2">
    <location>
        <begin position="175"/>
        <end position="198"/>
    </location>
</feature>
<feature type="transmembrane region" description="Helical" evidence="2">
    <location>
        <begin position="133"/>
        <end position="155"/>
    </location>
</feature>
<sequence length="233" mass="24479">MTWTAFPATPWWFVVVLALAGAAVGEVLRRRLVTGGYRLDDETGPPPRAPIVVVPVAMALLWGLLAWRFGPLSEWALTPAYLGFAFVAVALAWVDADVHRLPRGLTRPAYPLLAGQLALASLASGDWAALRRAALAGLVLWVIYLVLAVVAALLGSGFGLGDVTLAGLVGLATGYVSLTATLVASFAAFLLAGVYGVGRIVLRRGGRKDDIAFGPWMLVGTLIALVVELAPLL</sequence>
<dbReference type="EMBL" id="VFPM01000003">
    <property type="protein sequence ID" value="TQM58348.1"/>
    <property type="molecule type" value="Genomic_DNA"/>
</dbReference>
<name>A0A543HJ32_9MICO</name>
<comment type="similarity">
    <text evidence="1">Belongs to the peptidase A24 family.</text>
</comment>
<keyword evidence="5" id="KW-1185">Reference proteome</keyword>
<evidence type="ECO:0000256" key="2">
    <source>
        <dbReference type="SAM" id="Phobius"/>
    </source>
</evidence>
<keyword evidence="2" id="KW-1133">Transmembrane helix</keyword>
<keyword evidence="4" id="KW-0808">Transferase</keyword>
<dbReference type="GO" id="GO:0005886">
    <property type="term" value="C:plasma membrane"/>
    <property type="evidence" value="ECO:0007669"/>
    <property type="project" value="TreeGrafter"/>
</dbReference>
<feature type="transmembrane region" description="Helical" evidence="2">
    <location>
        <begin position="12"/>
        <end position="28"/>
    </location>
</feature>
<evidence type="ECO:0000259" key="3">
    <source>
        <dbReference type="Pfam" id="PF01478"/>
    </source>
</evidence>
<dbReference type="GO" id="GO:0006465">
    <property type="term" value="P:signal peptide processing"/>
    <property type="evidence" value="ECO:0007669"/>
    <property type="project" value="TreeGrafter"/>
</dbReference>
<dbReference type="AlphaFoldDB" id="A0A543HJ32"/>
<dbReference type="OrthoDB" id="2087435at2"/>
<proteinExistence type="inferred from homology"/>
<reference evidence="4 5" key="1">
    <citation type="submission" date="2019-06" db="EMBL/GenBank/DDBJ databases">
        <title>Genome sequencing of plant associated microbes to promote plant fitness in Sorghum bicolor and Oryza sativa.</title>
        <authorList>
            <person name="Coleman-Derr D."/>
        </authorList>
    </citation>
    <scope>NUCLEOTIDE SEQUENCE [LARGE SCALE GENOMIC DNA]</scope>
    <source>
        <strain evidence="4 5">KV-663</strain>
    </source>
</reference>
<evidence type="ECO:0000313" key="4">
    <source>
        <dbReference type="EMBL" id="TQM58348.1"/>
    </source>
</evidence>
<accession>A0A543HJ32</accession>
<dbReference type="GO" id="GO:0004190">
    <property type="term" value="F:aspartic-type endopeptidase activity"/>
    <property type="evidence" value="ECO:0007669"/>
    <property type="project" value="InterPro"/>
</dbReference>